<evidence type="ECO:0008006" key="3">
    <source>
        <dbReference type="Google" id="ProtNLM"/>
    </source>
</evidence>
<comment type="caution">
    <text evidence="1">The sequence shown here is derived from an EMBL/GenBank/DDBJ whole genome shotgun (WGS) entry which is preliminary data.</text>
</comment>
<dbReference type="Proteomes" id="UP001208649">
    <property type="component" value="Unassembled WGS sequence"/>
</dbReference>
<evidence type="ECO:0000313" key="1">
    <source>
        <dbReference type="EMBL" id="MCU7616205.1"/>
    </source>
</evidence>
<evidence type="ECO:0000313" key="2">
    <source>
        <dbReference type="Proteomes" id="UP001208649"/>
    </source>
</evidence>
<dbReference type="RefSeq" id="WP_263001660.1">
    <property type="nucleotide sequence ID" value="NZ_JAOTEM010000001.1"/>
</dbReference>
<gene>
    <name evidence="1" type="ORF">NZ698_03265</name>
</gene>
<organism evidence="1 2">
    <name type="scientific">Chryseobacterium edaphi</name>
    <dbReference type="NCBI Taxonomy" id="2976532"/>
    <lineage>
        <taxon>Bacteria</taxon>
        <taxon>Pseudomonadati</taxon>
        <taxon>Bacteroidota</taxon>
        <taxon>Flavobacteriia</taxon>
        <taxon>Flavobacteriales</taxon>
        <taxon>Weeksellaceae</taxon>
        <taxon>Chryseobacterium group</taxon>
        <taxon>Chryseobacterium</taxon>
    </lineage>
</organism>
<sequence length="131" mass="15622">MEQRKQIRLLQFILFFSIILQNCETKEKKETKKLEINQNWISDSLGCLNKRNENLAKKMILKYKLERSSKEKFINFFGKPNDVEKDGNVLILVYYLQTICNNSAINDSSDKCYARFYFGKNRLINQDYICE</sequence>
<protein>
    <recommendedName>
        <fullName evidence="3">Lipoprotein</fullName>
    </recommendedName>
</protein>
<name>A0ABT2W670_9FLAO</name>
<dbReference type="EMBL" id="JAOTEM010000001">
    <property type="protein sequence ID" value="MCU7616205.1"/>
    <property type="molecule type" value="Genomic_DNA"/>
</dbReference>
<proteinExistence type="predicted"/>
<keyword evidence="2" id="KW-1185">Reference proteome</keyword>
<accession>A0ABT2W670</accession>
<reference evidence="2" key="1">
    <citation type="submission" date="2023-07" db="EMBL/GenBank/DDBJ databases">
        <title>Chryseobacterium sp. strain PBS4-4 Genome sequencing and assembly.</title>
        <authorList>
            <person name="Jung Y."/>
        </authorList>
    </citation>
    <scope>NUCLEOTIDE SEQUENCE [LARGE SCALE GENOMIC DNA]</scope>
    <source>
        <strain evidence="2">PBS4-4</strain>
    </source>
</reference>